<evidence type="ECO:0000256" key="1">
    <source>
        <dbReference type="SAM" id="Phobius"/>
    </source>
</evidence>
<dbReference type="EMBL" id="JAUDZG010000001">
    <property type="protein sequence ID" value="KAK3311223.1"/>
    <property type="molecule type" value="Genomic_DNA"/>
</dbReference>
<dbReference type="Pfam" id="PF12716">
    <property type="entry name" value="Apq12"/>
    <property type="match status" value="1"/>
</dbReference>
<gene>
    <name evidence="2" type="ORF">B0T15DRAFT_507806</name>
</gene>
<proteinExistence type="predicted"/>
<dbReference type="Proteomes" id="UP001273166">
    <property type="component" value="Unassembled WGS sequence"/>
</dbReference>
<keyword evidence="3" id="KW-1185">Reference proteome</keyword>
<accession>A0AAJ0M6T9</accession>
<dbReference type="AlphaFoldDB" id="A0AAJ0M6T9"/>
<protein>
    <submittedName>
        <fullName evidence="2">Uncharacterized protein</fullName>
    </submittedName>
</protein>
<sequence length="174" mass="19431">MDTPPHWSLNYFKDLLPDETATQIQSFLLSPSSPLRNLSHLLSTATAQMYPLFATALDRLAAFVSASPNIVSAALVLMLAVLMLQILSMVHRMVLYFTRLVFRMLFWAAVVALMAAAWQRGLEHSLRDVVTVGGQVVGWVMGVVGVWVREYEKAQAQSQTQGQTAYGGYQQRQR</sequence>
<comment type="caution">
    <text evidence="2">The sequence shown here is derived from an EMBL/GenBank/DDBJ whole genome shotgun (WGS) entry which is preliminary data.</text>
</comment>
<dbReference type="InterPro" id="IPR024316">
    <property type="entry name" value="APQ12"/>
</dbReference>
<dbReference type="GeneID" id="87886497"/>
<evidence type="ECO:0000313" key="2">
    <source>
        <dbReference type="EMBL" id="KAK3311223.1"/>
    </source>
</evidence>
<keyword evidence="1" id="KW-0812">Transmembrane</keyword>
<reference evidence="2" key="1">
    <citation type="journal article" date="2023" name="Mol. Phylogenet. Evol.">
        <title>Genome-scale phylogeny and comparative genomics of the fungal order Sordariales.</title>
        <authorList>
            <person name="Hensen N."/>
            <person name="Bonometti L."/>
            <person name="Westerberg I."/>
            <person name="Brannstrom I.O."/>
            <person name="Guillou S."/>
            <person name="Cros-Aarteil S."/>
            <person name="Calhoun S."/>
            <person name="Haridas S."/>
            <person name="Kuo A."/>
            <person name="Mondo S."/>
            <person name="Pangilinan J."/>
            <person name="Riley R."/>
            <person name="LaButti K."/>
            <person name="Andreopoulos B."/>
            <person name="Lipzen A."/>
            <person name="Chen C."/>
            <person name="Yan M."/>
            <person name="Daum C."/>
            <person name="Ng V."/>
            <person name="Clum A."/>
            <person name="Steindorff A."/>
            <person name="Ohm R.A."/>
            <person name="Martin F."/>
            <person name="Silar P."/>
            <person name="Natvig D.O."/>
            <person name="Lalanne C."/>
            <person name="Gautier V."/>
            <person name="Ament-Velasquez S.L."/>
            <person name="Kruys A."/>
            <person name="Hutchinson M.I."/>
            <person name="Powell A.J."/>
            <person name="Barry K."/>
            <person name="Miller A.N."/>
            <person name="Grigoriev I.V."/>
            <person name="Debuchy R."/>
            <person name="Gladieux P."/>
            <person name="Hiltunen Thoren M."/>
            <person name="Johannesson H."/>
        </authorList>
    </citation>
    <scope>NUCLEOTIDE SEQUENCE</scope>
    <source>
        <strain evidence="2">CBS 333.67</strain>
    </source>
</reference>
<keyword evidence="1" id="KW-1133">Transmembrane helix</keyword>
<name>A0AAJ0M6T9_9PEZI</name>
<keyword evidence="1" id="KW-0472">Membrane</keyword>
<feature type="transmembrane region" description="Helical" evidence="1">
    <location>
        <begin position="130"/>
        <end position="148"/>
    </location>
</feature>
<dbReference type="RefSeq" id="XP_062727003.1">
    <property type="nucleotide sequence ID" value="XM_062867668.1"/>
</dbReference>
<evidence type="ECO:0000313" key="3">
    <source>
        <dbReference type="Proteomes" id="UP001273166"/>
    </source>
</evidence>
<organism evidence="2 3">
    <name type="scientific">Chaetomium strumarium</name>
    <dbReference type="NCBI Taxonomy" id="1170767"/>
    <lineage>
        <taxon>Eukaryota</taxon>
        <taxon>Fungi</taxon>
        <taxon>Dikarya</taxon>
        <taxon>Ascomycota</taxon>
        <taxon>Pezizomycotina</taxon>
        <taxon>Sordariomycetes</taxon>
        <taxon>Sordariomycetidae</taxon>
        <taxon>Sordariales</taxon>
        <taxon>Chaetomiaceae</taxon>
        <taxon>Chaetomium</taxon>
    </lineage>
</organism>
<feature type="transmembrane region" description="Helical" evidence="1">
    <location>
        <begin position="100"/>
        <end position="118"/>
    </location>
</feature>
<reference evidence="2" key="2">
    <citation type="submission" date="2023-06" db="EMBL/GenBank/DDBJ databases">
        <authorList>
            <consortium name="Lawrence Berkeley National Laboratory"/>
            <person name="Mondo S.J."/>
            <person name="Hensen N."/>
            <person name="Bonometti L."/>
            <person name="Westerberg I."/>
            <person name="Brannstrom I.O."/>
            <person name="Guillou S."/>
            <person name="Cros-Aarteil S."/>
            <person name="Calhoun S."/>
            <person name="Haridas S."/>
            <person name="Kuo A."/>
            <person name="Pangilinan J."/>
            <person name="Riley R."/>
            <person name="Labutti K."/>
            <person name="Andreopoulos B."/>
            <person name="Lipzen A."/>
            <person name="Chen C."/>
            <person name="Yanf M."/>
            <person name="Daum C."/>
            <person name="Ng V."/>
            <person name="Clum A."/>
            <person name="Steindorff A."/>
            <person name="Ohm R."/>
            <person name="Martin F."/>
            <person name="Silar P."/>
            <person name="Natvig D."/>
            <person name="Lalanne C."/>
            <person name="Gautier V."/>
            <person name="Ament-Velasquez S.L."/>
            <person name="Kruys A."/>
            <person name="Hutchinson M.I."/>
            <person name="Powell A.J."/>
            <person name="Barry K."/>
            <person name="Miller A.N."/>
            <person name="Grigoriev I.V."/>
            <person name="Debuchy R."/>
            <person name="Gladieux P."/>
            <person name="Thoren M.H."/>
            <person name="Johannesson H."/>
        </authorList>
    </citation>
    <scope>NUCLEOTIDE SEQUENCE</scope>
    <source>
        <strain evidence="2">CBS 333.67</strain>
    </source>
</reference>
<feature type="transmembrane region" description="Helical" evidence="1">
    <location>
        <begin position="70"/>
        <end position="88"/>
    </location>
</feature>